<protein>
    <recommendedName>
        <fullName evidence="3">Myb/SANT-like domain-containing protein</fullName>
    </recommendedName>
</protein>
<proteinExistence type="predicted"/>
<evidence type="ECO:0000313" key="1">
    <source>
        <dbReference type="EMBL" id="OWZ08192.1"/>
    </source>
</evidence>
<comment type="caution">
    <text evidence="1">The sequence shown here is derived from an EMBL/GenBank/DDBJ whole genome shotgun (WGS) entry which is preliminary data.</text>
</comment>
<organism evidence="1 2">
    <name type="scientific">Phytophthora megakarya</name>
    <dbReference type="NCBI Taxonomy" id="4795"/>
    <lineage>
        <taxon>Eukaryota</taxon>
        <taxon>Sar</taxon>
        <taxon>Stramenopiles</taxon>
        <taxon>Oomycota</taxon>
        <taxon>Peronosporomycetes</taxon>
        <taxon>Peronosporales</taxon>
        <taxon>Peronosporaceae</taxon>
        <taxon>Phytophthora</taxon>
    </lineage>
</organism>
<evidence type="ECO:0000313" key="2">
    <source>
        <dbReference type="Proteomes" id="UP000198211"/>
    </source>
</evidence>
<keyword evidence="2" id="KW-1185">Reference proteome</keyword>
<evidence type="ECO:0008006" key="3">
    <source>
        <dbReference type="Google" id="ProtNLM"/>
    </source>
</evidence>
<dbReference type="OrthoDB" id="127850at2759"/>
<dbReference type="Proteomes" id="UP000198211">
    <property type="component" value="Unassembled WGS sequence"/>
</dbReference>
<reference evidence="2" key="1">
    <citation type="submission" date="2017-03" db="EMBL/GenBank/DDBJ databases">
        <title>Phytopthora megakarya and P. palmivora, two closely related causual agents of cacao black pod achieved similar genome size and gene model numbers by different mechanisms.</title>
        <authorList>
            <person name="Ali S."/>
            <person name="Shao J."/>
            <person name="Larry D.J."/>
            <person name="Kronmiller B."/>
            <person name="Shen D."/>
            <person name="Strem M.D."/>
            <person name="Melnick R.L."/>
            <person name="Guiltinan M.J."/>
            <person name="Tyler B.M."/>
            <person name="Meinhardt L.W."/>
            <person name="Bailey B.A."/>
        </authorList>
    </citation>
    <scope>NUCLEOTIDE SEQUENCE [LARGE SCALE GENOMIC DNA]</scope>
    <source>
        <strain evidence="2">zdho120</strain>
    </source>
</reference>
<name>A0A225VS79_9STRA</name>
<accession>A0A225VS79</accession>
<gene>
    <name evidence="1" type="ORF">PHMEG_00019299</name>
</gene>
<dbReference type="AlphaFoldDB" id="A0A225VS79"/>
<sequence>MDVQEDIVGVQRARWTKYDELALLDKYLESRKNPTQATYKGLETKAWEELKSALNERLKVSLDKGNGAGERKGQLC</sequence>
<dbReference type="EMBL" id="NBNE01003239">
    <property type="protein sequence ID" value="OWZ08192.1"/>
    <property type="molecule type" value="Genomic_DNA"/>
</dbReference>